<evidence type="ECO:0000256" key="1">
    <source>
        <dbReference type="SAM" id="Phobius"/>
    </source>
</evidence>
<gene>
    <name evidence="2" type="ORF">MU846_07190</name>
</gene>
<dbReference type="Proteomes" id="UP001165524">
    <property type="component" value="Unassembled WGS sequence"/>
</dbReference>
<dbReference type="PANTHER" id="PTHR38602:SF1">
    <property type="entry name" value="INNER MEMBRANE PROTEIN"/>
    <property type="match status" value="1"/>
</dbReference>
<keyword evidence="1" id="KW-0472">Membrane</keyword>
<organism evidence="2 3">
    <name type="scientific">Alcanivorax quisquiliarum</name>
    <dbReference type="NCBI Taxonomy" id="2933565"/>
    <lineage>
        <taxon>Bacteria</taxon>
        <taxon>Pseudomonadati</taxon>
        <taxon>Pseudomonadota</taxon>
        <taxon>Gammaproteobacteria</taxon>
        <taxon>Oceanospirillales</taxon>
        <taxon>Alcanivoracaceae</taxon>
        <taxon>Alcanivorax</taxon>
    </lineage>
</organism>
<keyword evidence="1" id="KW-0812">Transmembrane</keyword>
<proteinExistence type="predicted"/>
<reference evidence="2" key="1">
    <citation type="submission" date="2022-04" db="EMBL/GenBank/DDBJ databases">
        <title>Alcanivorax sp. CY1518 draft genome sequence.</title>
        <authorList>
            <person name="Zhao G."/>
            <person name="An M."/>
        </authorList>
    </citation>
    <scope>NUCLEOTIDE SEQUENCE</scope>
    <source>
        <strain evidence="2">CY1518</strain>
    </source>
</reference>
<dbReference type="Pfam" id="PF09838">
    <property type="entry name" value="DUF2065"/>
    <property type="match status" value="1"/>
</dbReference>
<keyword evidence="1" id="KW-1133">Transmembrane helix</keyword>
<accession>A0ABT0E6N9</accession>
<dbReference type="EMBL" id="JALKII010000003">
    <property type="protein sequence ID" value="MCK0537493.1"/>
    <property type="molecule type" value="Genomic_DNA"/>
</dbReference>
<comment type="caution">
    <text evidence="2">The sequence shown here is derived from an EMBL/GenBank/DDBJ whole genome shotgun (WGS) entry which is preliminary data.</text>
</comment>
<evidence type="ECO:0000313" key="3">
    <source>
        <dbReference type="Proteomes" id="UP001165524"/>
    </source>
</evidence>
<dbReference type="PANTHER" id="PTHR38602">
    <property type="entry name" value="INNER MEMBRANE PROTEIN-RELATED"/>
    <property type="match status" value="1"/>
</dbReference>
<dbReference type="RefSeq" id="WP_246951060.1">
    <property type="nucleotide sequence ID" value="NZ_JALKII010000003.1"/>
</dbReference>
<feature type="transmembrane region" description="Helical" evidence="1">
    <location>
        <begin position="42"/>
        <end position="61"/>
    </location>
</feature>
<evidence type="ECO:0000313" key="2">
    <source>
        <dbReference type="EMBL" id="MCK0537493.1"/>
    </source>
</evidence>
<sequence>MDWILVLKALCLVLVIEGLVLCLSPRHLRAAALQLARLDDRALRTLGLAAMLGGAGLLILLKHTS</sequence>
<name>A0ABT0E6N9_9GAMM</name>
<protein>
    <submittedName>
        <fullName evidence="2">DUF2065 domain-containing protein</fullName>
    </submittedName>
</protein>
<dbReference type="InterPro" id="IPR019201">
    <property type="entry name" value="DUF2065"/>
</dbReference>
<keyword evidence="3" id="KW-1185">Reference proteome</keyword>